<comment type="caution">
    <text evidence="3">The sequence shown here is derived from an EMBL/GenBank/DDBJ whole genome shotgun (WGS) entry which is preliminary data.</text>
</comment>
<evidence type="ECO:0000259" key="2">
    <source>
        <dbReference type="Pfam" id="PF12680"/>
    </source>
</evidence>
<dbReference type="InterPro" id="IPR032710">
    <property type="entry name" value="NTF2-like_dom_sf"/>
</dbReference>
<dbReference type="SUPFAM" id="SSF54427">
    <property type="entry name" value="NTF2-like"/>
    <property type="match status" value="1"/>
</dbReference>
<evidence type="ECO:0000313" key="3">
    <source>
        <dbReference type="EMBL" id="GGI11315.1"/>
    </source>
</evidence>
<evidence type="ECO:0000256" key="1">
    <source>
        <dbReference type="SAM" id="MobiDB-lite"/>
    </source>
</evidence>
<feature type="region of interest" description="Disordered" evidence="1">
    <location>
        <begin position="1"/>
        <end position="26"/>
    </location>
</feature>
<protein>
    <recommendedName>
        <fullName evidence="2">SnoaL-like domain-containing protein</fullName>
    </recommendedName>
</protein>
<dbReference type="Gene3D" id="3.10.450.50">
    <property type="match status" value="1"/>
</dbReference>
<dbReference type="EMBL" id="BMDG01000014">
    <property type="protein sequence ID" value="GGI11315.1"/>
    <property type="molecule type" value="Genomic_DNA"/>
</dbReference>
<feature type="compositionally biased region" description="Low complexity" evidence="1">
    <location>
        <begin position="1"/>
        <end position="22"/>
    </location>
</feature>
<feature type="domain" description="SnoaL-like" evidence="2">
    <location>
        <begin position="32"/>
        <end position="128"/>
    </location>
</feature>
<sequence>MAVMTTQDTTTQGTTTQGTTTGSAGETNVSTVRRVLGVVFGAGDVGALEPVLDKSFVHHRPDGTSRGRDEWVAAVRQTVAEARGVQVDVRHLLADGDHVVMHSVRRLPGGPAVTGVDIWRFDRGRVAEAWEILEPAAEAAGHLRWWEPAGR</sequence>
<dbReference type="Proteomes" id="UP000632535">
    <property type="component" value="Unassembled WGS sequence"/>
</dbReference>
<keyword evidence="4" id="KW-1185">Reference proteome</keyword>
<dbReference type="InterPro" id="IPR037401">
    <property type="entry name" value="SnoaL-like"/>
</dbReference>
<dbReference type="Pfam" id="PF12680">
    <property type="entry name" value="SnoaL_2"/>
    <property type="match status" value="1"/>
</dbReference>
<evidence type="ECO:0000313" key="4">
    <source>
        <dbReference type="Proteomes" id="UP000632535"/>
    </source>
</evidence>
<proteinExistence type="predicted"/>
<gene>
    <name evidence="3" type="ORF">GCM10007368_35590</name>
</gene>
<organism evidence="3 4">
    <name type="scientific">Isoptericola cucumis</name>
    <dbReference type="NCBI Taxonomy" id="1776856"/>
    <lineage>
        <taxon>Bacteria</taxon>
        <taxon>Bacillati</taxon>
        <taxon>Actinomycetota</taxon>
        <taxon>Actinomycetes</taxon>
        <taxon>Micrococcales</taxon>
        <taxon>Promicromonosporaceae</taxon>
        <taxon>Isoptericola</taxon>
    </lineage>
</organism>
<accession>A0ABQ2BD31</accession>
<reference evidence="4" key="1">
    <citation type="journal article" date="2019" name="Int. J. Syst. Evol. Microbiol.">
        <title>The Global Catalogue of Microorganisms (GCM) 10K type strain sequencing project: providing services to taxonomists for standard genome sequencing and annotation.</title>
        <authorList>
            <consortium name="The Broad Institute Genomics Platform"/>
            <consortium name="The Broad Institute Genome Sequencing Center for Infectious Disease"/>
            <person name="Wu L."/>
            <person name="Ma J."/>
        </authorList>
    </citation>
    <scope>NUCLEOTIDE SEQUENCE [LARGE SCALE GENOMIC DNA]</scope>
    <source>
        <strain evidence="4">CCM 8653</strain>
    </source>
</reference>
<name>A0ABQ2BD31_9MICO</name>